<dbReference type="GO" id="GO:0005739">
    <property type="term" value="C:mitochondrion"/>
    <property type="evidence" value="ECO:0007669"/>
    <property type="project" value="TreeGrafter"/>
</dbReference>
<protein>
    <submittedName>
        <fullName evidence="1">Uncharacterized protein</fullName>
    </submittedName>
</protein>
<sequence>MSIQGFSKLFVNSLYSKSTHSLLTRSLSRRSNNVDSPYKVIKTKKTTKDKSSLVWRDPNFELLASPSGFPFFLPGNISPAWYDKKTTVQTDNTLVMKQIDEVDVSNGNMICKVQQCPSVLRQTVCDLFPNNNLEACELSVVTITLKPDMKLLRYNKESETEKLAQTFVLTANNICDRLKKAGYWADFINPFSGRPYSFPHSITALYQTDEKFRCLDFQIFDINECKVISSISNKSRNQFVGSLFTNAPSNKYRLNNIFTS</sequence>
<dbReference type="GO" id="GO:0009235">
    <property type="term" value="P:cobalamin metabolic process"/>
    <property type="evidence" value="ECO:0007669"/>
    <property type="project" value="InterPro"/>
</dbReference>
<dbReference type="Pfam" id="PF10229">
    <property type="entry name" value="MMADHC"/>
    <property type="match status" value="1"/>
</dbReference>
<organism evidence="1 2">
    <name type="scientific">Aquatica leii</name>
    <dbReference type="NCBI Taxonomy" id="1421715"/>
    <lineage>
        <taxon>Eukaryota</taxon>
        <taxon>Metazoa</taxon>
        <taxon>Ecdysozoa</taxon>
        <taxon>Arthropoda</taxon>
        <taxon>Hexapoda</taxon>
        <taxon>Insecta</taxon>
        <taxon>Pterygota</taxon>
        <taxon>Neoptera</taxon>
        <taxon>Endopterygota</taxon>
        <taxon>Coleoptera</taxon>
        <taxon>Polyphaga</taxon>
        <taxon>Elateriformia</taxon>
        <taxon>Elateroidea</taxon>
        <taxon>Lampyridae</taxon>
        <taxon>Luciolinae</taxon>
        <taxon>Aquatica</taxon>
    </lineage>
</organism>
<comment type="caution">
    <text evidence="1">The sequence shown here is derived from an EMBL/GenBank/DDBJ whole genome shotgun (WGS) entry which is preliminary data.</text>
</comment>
<dbReference type="EMBL" id="JARPUR010000002">
    <property type="protein sequence ID" value="KAK4883681.1"/>
    <property type="molecule type" value="Genomic_DNA"/>
</dbReference>
<reference evidence="2" key="1">
    <citation type="submission" date="2023-01" db="EMBL/GenBank/DDBJ databases">
        <title>Key to firefly adult light organ development and bioluminescence: homeobox transcription factors regulate luciferase expression and transportation to peroxisome.</title>
        <authorList>
            <person name="Fu X."/>
        </authorList>
    </citation>
    <scope>NUCLEOTIDE SEQUENCE [LARGE SCALE GENOMIC DNA]</scope>
</reference>
<proteinExistence type="predicted"/>
<accession>A0AAN7SBT0</accession>
<dbReference type="PANTHER" id="PTHR13192:SF3">
    <property type="entry name" value="COBALAMIN TRAFFICKING PROTEIN CBLD"/>
    <property type="match status" value="1"/>
</dbReference>
<keyword evidence="2" id="KW-1185">Reference proteome</keyword>
<name>A0AAN7SBT0_9COLE</name>
<evidence type="ECO:0000313" key="2">
    <source>
        <dbReference type="Proteomes" id="UP001353858"/>
    </source>
</evidence>
<dbReference type="PANTHER" id="PTHR13192">
    <property type="entry name" value="MY011 PROTEIN"/>
    <property type="match status" value="1"/>
</dbReference>
<evidence type="ECO:0000313" key="1">
    <source>
        <dbReference type="EMBL" id="KAK4883681.1"/>
    </source>
</evidence>
<dbReference type="AlphaFoldDB" id="A0AAN7SBT0"/>
<dbReference type="InterPro" id="IPR019362">
    <property type="entry name" value="MMADHC"/>
</dbReference>
<gene>
    <name evidence="1" type="ORF">RN001_007000</name>
</gene>
<dbReference type="Proteomes" id="UP001353858">
    <property type="component" value="Unassembled WGS sequence"/>
</dbReference>